<name>A0AAD5QXV5_PARTN</name>
<proteinExistence type="predicted"/>
<organism evidence="2 3">
    <name type="scientific">Parelaphostrongylus tenuis</name>
    <name type="common">Meningeal worm</name>
    <dbReference type="NCBI Taxonomy" id="148309"/>
    <lineage>
        <taxon>Eukaryota</taxon>
        <taxon>Metazoa</taxon>
        <taxon>Ecdysozoa</taxon>
        <taxon>Nematoda</taxon>
        <taxon>Chromadorea</taxon>
        <taxon>Rhabditida</taxon>
        <taxon>Rhabditina</taxon>
        <taxon>Rhabditomorpha</taxon>
        <taxon>Strongyloidea</taxon>
        <taxon>Metastrongylidae</taxon>
        <taxon>Parelaphostrongylus</taxon>
    </lineage>
</organism>
<feature type="compositionally biased region" description="Basic residues" evidence="1">
    <location>
        <begin position="140"/>
        <end position="151"/>
    </location>
</feature>
<feature type="compositionally biased region" description="Basic and acidic residues" evidence="1">
    <location>
        <begin position="83"/>
        <end position="96"/>
    </location>
</feature>
<accession>A0AAD5QXV5</accession>
<evidence type="ECO:0000313" key="2">
    <source>
        <dbReference type="EMBL" id="KAJ1365681.1"/>
    </source>
</evidence>
<keyword evidence="3" id="KW-1185">Reference proteome</keyword>
<dbReference type="Proteomes" id="UP001196413">
    <property type="component" value="Unassembled WGS sequence"/>
</dbReference>
<dbReference type="AlphaFoldDB" id="A0AAD5QXV5"/>
<protein>
    <submittedName>
        <fullName evidence="2">Uncharacterized protein</fullName>
    </submittedName>
</protein>
<feature type="compositionally biased region" description="Basic and acidic residues" evidence="1">
    <location>
        <begin position="48"/>
        <end position="70"/>
    </location>
</feature>
<feature type="compositionally biased region" description="Basic and acidic residues" evidence="1">
    <location>
        <begin position="28"/>
        <end position="38"/>
    </location>
</feature>
<sequence>MSDSPMEKTTRSSDSSGERPLGGATPPYRRDSSEERVLSGETGGTTPIRRDCLEERLLFGETARRSDSCGERPLGGTTPIRRHCSEGDSSPERELEGASPLWKESSEERLLSIETTRGTDSSTERDSPSVRHTPLDGMQKKKVKQSKKRTE</sequence>
<gene>
    <name evidence="2" type="ORF">KIN20_026091</name>
</gene>
<comment type="caution">
    <text evidence="2">The sequence shown here is derived from an EMBL/GenBank/DDBJ whole genome shotgun (WGS) entry which is preliminary data.</text>
</comment>
<feature type="compositionally biased region" description="Basic and acidic residues" evidence="1">
    <location>
        <begin position="1"/>
        <end position="11"/>
    </location>
</feature>
<evidence type="ECO:0000256" key="1">
    <source>
        <dbReference type="SAM" id="MobiDB-lite"/>
    </source>
</evidence>
<feature type="region of interest" description="Disordered" evidence="1">
    <location>
        <begin position="1"/>
        <end position="151"/>
    </location>
</feature>
<evidence type="ECO:0000313" key="3">
    <source>
        <dbReference type="Proteomes" id="UP001196413"/>
    </source>
</evidence>
<dbReference type="EMBL" id="JAHQIW010005325">
    <property type="protein sequence ID" value="KAJ1365681.1"/>
    <property type="molecule type" value="Genomic_DNA"/>
</dbReference>
<reference evidence="2" key="1">
    <citation type="submission" date="2021-06" db="EMBL/GenBank/DDBJ databases">
        <title>Parelaphostrongylus tenuis whole genome reference sequence.</title>
        <authorList>
            <person name="Garwood T.J."/>
            <person name="Larsen P.A."/>
            <person name="Fountain-Jones N.M."/>
            <person name="Garbe J.R."/>
            <person name="Macchietto M.G."/>
            <person name="Kania S.A."/>
            <person name="Gerhold R.W."/>
            <person name="Richards J.E."/>
            <person name="Wolf T.M."/>
        </authorList>
    </citation>
    <scope>NUCLEOTIDE SEQUENCE</scope>
    <source>
        <strain evidence="2">MNPRO001-30</strain>
        <tissue evidence="2">Meninges</tissue>
    </source>
</reference>